<keyword evidence="7 13" id="KW-0067">ATP-binding</keyword>
<comment type="subcellular location">
    <subcellularLocation>
        <location evidence="13">Cytoplasm</location>
    </subcellularLocation>
</comment>
<dbReference type="EC" id="6.1.1.7" evidence="13"/>
<dbReference type="InterPro" id="IPR050058">
    <property type="entry name" value="Ala-tRNA_ligase"/>
</dbReference>
<dbReference type="Pfam" id="PF02272">
    <property type="entry name" value="DHHA1"/>
    <property type="match status" value="1"/>
</dbReference>
<evidence type="ECO:0000256" key="8">
    <source>
        <dbReference type="ARBA" id="ARBA00022884"/>
    </source>
</evidence>
<feature type="binding site" evidence="13">
    <location>
        <position position="666"/>
    </location>
    <ligand>
        <name>Zn(2+)</name>
        <dbReference type="ChEBI" id="CHEBI:29105"/>
    </ligand>
</feature>
<dbReference type="SUPFAM" id="SSF50447">
    <property type="entry name" value="Translation proteins"/>
    <property type="match status" value="1"/>
</dbReference>
<evidence type="ECO:0000256" key="2">
    <source>
        <dbReference type="ARBA" id="ARBA00022555"/>
    </source>
</evidence>
<dbReference type="InterPro" id="IPR002318">
    <property type="entry name" value="Ala-tRNA-lgiase_IIc"/>
</dbReference>
<comment type="similarity">
    <text evidence="1 13">Belongs to the class-II aminoacyl-tRNA synthetase family.</text>
</comment>
<evidence type="ECO:0000256" key="5">
    <source>
        <dbReference type="ARBA" id="ARBA00022741"/>
    </source>
</evidence>
<dbReference type="Proteomes" id="UP000032360">
    <property type="component" value="Unassembled WGS sequence"/>
</dbReference>
<dbReference type="PANTHER" id="PTHR11777:SF9">
    <property type="entry name" value="ALANINE--TRNA LIGASE, CYTOPLASMIC"/>
    <property type="match status" value="1"/>
</dbReference>
<dbReference type="FunFam" id="3.30.930.10:FF:000004">
    <property type="entry name" value="Alanine--tRNA ligase"/>
    <property type="match status" value="1"/>
</dbReference>
<dbReference type="FunFam" id="3.30.980.10:FF:000004">
    <property type="entry name" value="Alanine--tRNA ligase, cytoplasmic"/>
    <property type="match status" value="1"/>
</dbReference>
<dbReference type="Gene3D" id="3.10.310.40">
    <property type="match status" value="1"/>
</dbReference>
<dbReference type="Gene3D" id="2.40.30.130">
    <property type="match status" value="1"/>
</dbReference>
<evidence type="ECO:0000256" key="11">
    <source>
        <dbReference type="ARBA" id="ARBA00024779"/>
    </source>
</evidence>
<dbReference type="HAMAP" id="MF_00036_B">
    <property type="entry name" value="Ala_tRNA_synth_B"/>
    <property type="match status" value="1"/>
</dbReference>
<keyword evidence="8 13" id="KW-0694">RNA-binding</keyword>
<dbReference type="CDD" id="cd00673">
    <property type="entry name" value="AlaRS_core"/>
    <property type="match status" value="1"/>
</dbReference>
<keyword evidence="2 13" id="KW-0820">tRNA-binding</keyword>
<dbReference type="Gene3D" id="3.30.54.20">
    <property type="match status" value="1"/>
</dbReference>
<dbReference type="InterPro" id="IPR018162">
    <property type="entry name" value="Ala-tRNA-ligase_IIc_anticod-bd"/>
</dbReference>
<comment type="cofactor">
    <cofactor evidence="13">
        <name>Zn(2+)</name>
        <dbReference type="ChEBI" id="CHEBI:29105"/>
    </cofactor>
    <text evidence="13">Binds 1 zinc ion per subunit.</text>
</comment>
<evidence type="ECO:0000256" key="1">
    <source>
        <dbReference type="ARBA" id="ARBA00008226"/>
    </source>
</evidence>
<dbReference type="InterPro" id="IPR045864">
    <property type="entry name" value="aa-tRNA-synth_II/BPL/LPL"/>
</dbReference>
<evidence type="ECO:0000256" key="12">
    <source>
        <dbReference type="ARBA" id="ARBA00048300"/>
    </source>
</evidence>
<dbReference type="FunFam" id="3.30.54.20:FF:000001">
    <property type="entry name" value="Alanine--tRNA ligase"/>
    <property type="match status" value="1"/>
</dbReference>
<feature type="binding site" evidence="13">
    <location>
        <position position="564"/>
    </location>
    <ligand>
        <name>Zn(2+)</name>
        <dbReference type="ChEBI" id="CHEBI:29105"/>
    </ligand>
</feature>
<reference evidence="15 16" key="1">
    <citation type="submission" date="2015-01" db="EMBL/GenBank/DDBJ databases">
        <title>Draft genome of the acidophilic iron oxidizer Acidithrix ferrooxidans strain Py-F3.</title>
        <authorList>
            <person name="Poehlein A."/>
            <person name="Eisen S."/>
            <person name="Schloemann M."/>
            <person name="Johnson B.D."/>
            <person name="Daniel R."/>
            <person name="Muehling M."/>
        </authorList>
    </citation>
    <scope>NUCLEOTIDE SEQUENCE [LARGE SCALE GENOMIC DNA]</scope>
    <source>
        <strain evidence="15 16">Py-F3</strain>
    </source>
</reference>
<dbReference type="PRINTS" id="PR00980">
    <property type="entry name" value="TRNASYNTHALA"/>
</dbReference>
<gene>
    <name evidence="15" type="primary">alaS1</name>
    <name evidence="13" type="synonym">alaS</name>
    <name evidence="15" type="ORF">AXFE_03370</name>
</gene>
<dbReference type="Gene3D" id="3.30.980.10">
    <property type="entry name" value="Threonyl-trna Synthetase, Chain A, domain 2"/>
    <property type="match status" value="1"/>
</dbReference>
<dbReference type="InterPro" id="IPR018164">
    <property type="entry name" value="Ala-tRNA-synth_IIc_N"/>
</dbReference>
<feature type="binding site" evidence="13">
    <location>
        <position position="670"/>
    </location>
    <ligand>
        <name>Zn(2+)</name>
        <dbReference type="ChEBI" id="CHEBI:29105"/>
    </ligand>
</feature>
<keyword evidence="16" id="KW-1185">Reference proteome</keyword>
<evidence type="ECO:0000313" key="15">
    <source>
        <dbReference type="EMBL" id="KJF18728.1"/>
    </source>
</evidence>
<dbReference type="PROSITE" id="PS50860">
    <property type="entry name" value="AA_TRNA_LIGASE_II_ALA"/>
    <property type="match status" value="1"/>
</dbReference>
<feature type="binding site" evidence="13">
    <location>
        <position position="568"/>
    </location>
    <ligand>
        <name>Zn(2+)</name>
        <dbReference type="ChEBI" id="CHEBI:29105"/>
    </ligand>
</feature>
<proteinExistence type="inferred from homology"/>
<comment type="caution">
    <text evidence="15">The sequence shown here is derived from an EMBL/GenBank/DDBJ whole genome shotgun (WGS) entry which is preliminary data.</text>
</comment>
<dbReference type="InterPro" id="IPR009000">
    <property type="entry name" value="Transl_B-barrel_sf"/>
</dbReference>
<dbReference type="Gene3D" id="3.30.930.10">
    <property type="entry name" value="Bira Bifunctional Protein, Domain 2"/>
    <property type="match status" value="1"/>
</dbReference>
<keyword evidence="13" id="KW-0963">Cytoplasm</keyword>
<dbReference type="PATRIC" id="fig|1280514.3.peg.466"/>
<evidence type="ECO:0000256" key="9">
    <source>
        <dbReference type="ARBA" id="ARBA00022917"/>
    </source>
</evidence>
<dbReference type="SUPFAM" id="SSF55186">
    <property type="entry name" value="ThrRS/AlaRS common domain"/>
    <property type="match status" value="1"/>
</dbReference>
<keyword evidence="3 13" id="KW-0436">Ligase</keyword>
<dbReference type="GO" id="GO:0000049">
    <property type="term" value="F:tRNA binding"/>
    <property type="evidence" value="ECO:0007669"/>
    <property type="project" value="UniProtKB-KW"/>
</dbReference>
<dbReference type="PANTHER" id="PTHR11777">
    <property type="entry name" value="ALANYL-TRNA SYNTHETASE"/>
    <property type="match status" value="1"/>
</dbReference>
<dbReference type="GO" id="GO:0005524">
    <property type="term" value="F:ATP binding"/>
    <property type="evidence" value="ECO:0007669"/>
    <property type="project" value="UniProtKB-UniRule"/>
</dbReference>
<dbReference type="Pfam" id="PF07973">
    <property type="entry name" value="tRNA_SAD"/>
    <property type="match status" value="1"/>
</dbReference>
<dbReference type="InterPro" id="IPR018163">
    <property type="entry name" value="Thr/Ala-tRNA-synth_IIc_edit"/>
</dbReference>
<keyword evidence="5 13" id="KW-0547">Nucleotide-binding</keyword>
<dbReference type="NCBIfam" id="TIGR00344">
    <property type="entry name" value="alaS"/>
    <property type="match status" value="1"/>
</dbReference>
<keyword evidence="10 13" id="KW-0030">Aminoacyl-tRNA synthetase</keyword>
<evidence type="ECO:0000256" key="13">
    <source>
        <dbReference type="HAMAP-Rule" id="MF_00036"/>
    </source>
</evidence>
<dbReference type="GO" id="GO:0005829">
    <property type="term" value="C:cytosol"/>
    <property type="evidence" value="ECO:0007669"/>
    <property type="project" value="TreeGrafter"/>
</dbReference>
<dbReference type="SMART" id="SM00863">
    <property type="entry name" value="tRNA_SAD"/>
    <property type="match status" value="1"/>
</dbReference>
<dbReference type="GO" id="GO:0006419">
    <property type="term" value="P:alanyl-tRNA aminoacylation"/>
    <property type="evidence" value="ECO:0007669"/>
    <property type="project" value="UniProtKB-UniRule"/>
</dbReference>
<dbReference type="InterPro" id="IPR018165">
    <property type="entry name" value="Ala-tRNA-synth_IIc_core"/>
</dbReference>
<dbReference type="STRING" id="1280514.AXFE_03370"/>
<protein>
    <recommendedName>
        <fullName evidence="13">Alanine--tRNA ligase</fullName>
        <ecNumber evidence="13">6.1.1.7</ecNumber>
    </recommendedName>
    <alternativeName>
        <fullName evidence="13">Alanyl-tRNA synthetase</fullName>
        <shortName evidence="13">AlaRS</shortName>
    </alternativeName>
</protein>
<evidence type="ECO:0000259" key="14">
    <source>
        <dbReference type="PROSITE" id="PS50860"/>
    </source>
</evidence>
<comment type="domain">
    <text evidence="13">Consists of three domains; the N-terminal catalytic domain, the editing domain and the C-terminal C-Ala domain. The editing domain removes incorrectly charged amino acids, while the C-Ala domain, along with tRNA(Ala), serves as a bridge to cooperatively bring together the editing and aminoacylation centers thus stimulating deacylation of misacylated tRNAs.</text>
</comment>
<dbReference type="EMBL" id="JXYS01000007">
    <property type="protein sequence ID" value="KJF18728.1"/>
    <property type="molecule type" value="Genomic_DNA"/>
</dbReference>
<accession>A0A0D8HLB8</accession>
<dbReference type="GO" id="GO:0004813">
    <property type="term" value="F:alanine-tRNA ligase activity"/>
    <property type="evidence" value="ECO:0007669"/>
    <property type="project" value="UniProtKB-UniRule"/>
</dbReference>
<dbReference type="InterPro" id="IPR003156">
    <property type="entry name" value="DHHA1_dom"/>
</dbReference>
<dbReference type="Pfam" id="PF01411">
    <property type="entry name" value="tRNA-synt_2c"/>
    <property type="match status" value="1"/>
</dbReference>
<name>A0A0D8HLB8_9ACTN</name>
<evidence type="ECO:0000256" key="7">
    <source>
        <dbReference type="ARBA" id="ARBA00022840"/>
    </source>
</evidence>
<dbReference type="GO" id="GO:0002161">
    <property type="term" value="F:aminoacyl-tRNA deacylase activity"/>
    <property type="evidence" value="ECO:0007669"/>
    <property type="project" value="TreeGrafter"/>
</dbReference>
<dbReference type="InterPro" id="IPR012947">
    <property type="entry name" value="tRNA_SAD"/>
</dbReference>
<evidence type="ECO:0000313" key="16">
    <source>
        <dbReference type="Proteomes" id="UP000032360"/>
    </source>
</evidence>
<dbReference type="InterPro" id="IPR023033">
    <property type="entry name" value="Ala_tRNA_ligase_euk/bac"/>
</dbReference>
<comment type="catalytic activity">
    <reaction evidence="12 13">
        <text>tRNA(Ala) + L-alanine + ATP = L-alanyl-tRNA(Ala) + AMP + diphosphate</text>
        <dbReference type="Rhea" id="RHEA:12540"/>
        <dbReference type="Rhea" id="RHEA-COMP:9657"/>
        <dbReference type="Rhea" id="RHEA-COMP:9923"/>
        <dbReference type="ChEBI" id="CHEBI:30616"/>
        <dbReference type="ChEBI" id="CHEBI:33019"/>
        <dbReference type="ChEBI" id="CHEBI:57972"/>
        <dbReference type="ChEBI" id="CHEBI:78442"/>
        <dbReference type="ChEBI" id="CHEBI:78497"/>
        <dbReference type="ChEBI" id="CHEBI:456215"/>
        <dbReference type="EC" id="6.1.1.7"/>
    </reaction>
</comment>
<keyword evidence="6 13" id="KW-0862">Zinc</keyword>
<evidence type="ECO:0000256" key="10">
    <source>
        <dbReference type="ARBA" id="ARBA00023146"/>
    </source>
</evidence>
<evidence type="ECO:0000256" key="3">
    <source>
        <dbReference type="ARBA" id="ARBA00022598"/>
    </source>
</evidence>
<keyword evidence="9 13" id="KW-0648">Protein biosynthesis</keyword>
<sequence length="866" mass="95411">MSRADKICIQMEANELRKAFTDFFVERGHTLVPSASLIPHDPTVLFTVAGMVPFKPYFLGEEQPAFSRATSIQKCMRAGGKHNDLDQIGRTARHLTFFEMLGNFSFGDYFKNEAIPYAWQLVTEVLGLDPNRLWVTVHLSDDEAEAIWRDKVGVNPKRIQRLDEDNWWQMADTGPCGPCSEIYYDKGESYGADGGPAFGSDERFLEIWNLVFMQYDRAEDGSLHLLPKPCIDTGAGLERILPVIQGKGSVYETDLLWPILAAGAALIGATYGQDPEVDVSLRIMADHARSMAFLVADGVIPSNEGRGYVLRRIIRRAALRAWRIKDVESVMITLLDAVIDNLGVAYPELVTGADFIKSVIDREEKSFAKTLRAGSNLLDAELERGLPISGEAAFRLHDTYGFPIELTQEIAMDRGVEVDTAGFEVEMDKQRTRARADRKEKGGDNELNDRYREIFESFGPTIFSGYSTLGDQGRIVGIFKSEGQDDLYEVFLDRTSFYGEQGGQVGDTGVISTEGVVGEVLDTNFAFSSLTRHIVRIPSGEFRIGQNVSMSVDRARRNAIRKNHTATHLVHSALRSVLGDHVKQQGSLVAPDRLRFDFFHWGPLLPDEIIKVEELVNEAISASEKVETKVTSKSEAMEMGAIAFFGDKYGDSVRVVRAGSTSMEFCGGTHVDELGAIGLFVITQETSIGANTRRIEALTGLGALSYLKAKAALLGQVTSVLGTSETEVLSRLEQMRIKERELTSTLAGYERERLSKLTKDLFSRIDDGILIERLDGQNPNALKEISSILKSHVGLKFVALISLFDENKVALVATRGPDSSIDVSSAVAGAAKVLGGGVGRNADFAQTGGKNYEKIDEALQIIKKSI</sequence>
<dbReference type="GO" id="GO:0008270">
    <property type="term" value="F:zinc ion binding"/>
    <property type="evidence" value="ECO:0007669"/>
    <property type="project" value="UniProtKB-UniRule"/>
</dbReference>
<feature type="domain" description="Alanyl-transfer RNA synthetases family profile" evidence="14">
    <location>
        <begin position="11"/>
        <end position="709"/>
    </location>
</feature>
<comment type="function">
    <text evidence="11 13">Catalyzes the attachment of alanine to tRNA(Ala) in a two-step reaction: alanine is first activated by ATP to form Ala-AMP and then transferred to the acceptor end of tRNA(Ala). Also edits incorrectly charged Ser-tRNA(Ala) and Gly-tRNA(Ala) via its editing domain.</text>
</comment>
<dbReference type="SUPFAM" id="SSF101353">
    <property type="entry name" value="Putative anticodon-binding domain of alanyl-tRNA synthetase (AlaRS)"/>
    <property type="match status" value="1"/>
</dbReference>
<organism evidence="15 16">
    <name type="scientific">Acidithrix ferrooxidans</name>
    <dbReference type="NCBI Taxonomy" id="1280514"/>
    <lineage>
        <taxon>Bacteria</taxon>
        <taxon>Bacillati</taxon>
        <taxon>Actinomycetota</taxon>
        <taxon>Acidimicrobiia</taxon>
        <taxon>Acidimicrobiales</taxon>
        <taxon>Acidimicrobiaceae</taxon>
        <taxon>Acidithrix</taxon>
    </lineage>
</organism>
<keyword evidence="4 13" id="KW-0479">Metal-binding</keyword>
<evidence type="ECO:0000256" key="6">
    <source>
        <dbReference type="ARBA" id="ARBA00022833"/>
    </source>
</evidence>
<dbReference type="SUPFAM" id="SSF55681">
    <property type="entry name" value="Class II aaRS and biotin synthetases"/>
    <property type="match status" value="1"/>
</dbReference>
<evidence type="ECO:0000256" key="4">
    <source>
        <dbReference type="ARBA" id="ARBA00022723"/>
    </source>
</evidence>
<dbReference type="AlphaFoldDB" id="A0A0D8HLB8"/>